<evidence type="ECO:0000256" key="9">
    <source>
        <dbReference type="SAM" id="Coils"/>
    </source>
</evidence>
<dbReference type="GO" id="GO:0005801">
    <property type="term" value="C:cis-Golgi network"/>
    <property type="evidence" value="ECO:0007669"/>
    <property type="project" value="InterPro"/>
</dbReference>
<evidence type="ECO:0000256" key="2">
    <source>
        <dbReference type="ARBA" id="ARBA00009936"/>
    </source>
</evidence>
<organism evidence="12 13">
    <name type="scientific">Microtus ochrogaster</name>
    <name type="common">Prairie vole</name>
    <dbReference type="NCBI Taxonomy" id="79684"/>
    <lineage>
        <taxon>Eukaryota</taxon>
        <taxon>Metazoa</taxon>
        <taxon>Chordata</taxon>
        <taxon>Craniata</taxon>
        <taxon>Vertebrata</taxon>
        <taxon>Euteleostomi</taxon>
        <taxon>Mammalia</taxon>
        <taxon>Eutheria</taxon>
        <taxon>Euarchontoglires</taxon>
        <taxon>Glires</taxon>
        <taxon>Rodentia</taxon>
        <taxon>Myomorpha</taxon>
        <taxon>Muroidea</taxon>
        <taxon>Cricetidae</taxon>
        <taxon>Arvicolinae</taxon>
        <taxon>Microtus</taxon>
    </lineage>
</organism>
<keyword evidence="7" id="KW-0472">Membrane</keyword>
<keyword evidence="9" id="KW-0175">Coiled coil</keyword>
<dbReference type="PANTHER" id="PTHR13302">
    <property type="entry name" value="CONSERVED OLIGOMERIC GOLGI COMPLEX COMPONENT 3"/>
    <property type="match status" value="1"/>
</dbReference>
<evidence type="ECO:0000256" key="6">
    <source>
        <dbReference type="ARBA" id="ARBA00023034"/>
    </source>
</evidence>
<evidence type="ECO:0000256" key="5">
    <source>
        <dbReference type="ARBA" id="ARBA00022927"/>
    </source>
</evidence>
<dbReference type="GO" id="GO:0006891">
    <property type="term" value="P:intra-Golgi vesicle-mediated transport"/>
    <property type="evidence" value="ECO:0007669"/>
    <property type="project" value="TreeGrafter"/>
</dbReference>
<protein>
    <recommendedName>
        <fullName evidence="3">Conserved oligomeric Golgi complex subunit 3</fullName>
    </recommendedName>
    <alternativeName>
        <fullName evidence="8">Component of oligomeric Golgi complex 3</fullName>
    </alternativeName>
</protein>
<reference evidence="12" key="1">
    <citation type="submission" date="2020-03" db="EMBL/GenBank/DDBJ databases">
        <title>Studies in the Genomics of Life Span.</title>
        <authorList>
            <person name="Glass D."/>
        </authorList>
    </citation>
    <scope>NUCLEOTIDE SEQUENCE</scope>
    <source>
        <strain evidence="12">LTLLF</strain>
        <tissue evidence="12">Muscle</tissue>
    </source>
</reference>
<evidence type="ECO:0000259" key="10">
    <source>
        <dbReference type="Pfam" id="PF04136"/>
    </source>
</evidence>
<name>A0A8J6GQM9_MICOH</name>
<evidence type="ECO:0000256" key="3">
    <source>
        <dbReference type="ARBA" id="ARBA00020976"/>
    </source>
</evidence>
<dbReference type="EMBL" id="JAATJU010011258">
    <property type="protein sequence ID" value="KAH0518486.1"/>
    <property type="molecule type" value="Genomic_DNA"/>
</dbReference>
<dbReference type="GO" id="GO:0017119">
    <property type="term" value="C:Golgi transport complex"/>
    <property type="evidence" value="ECO:0007669"/>
    <property type="project" value="TreeGrafter"/>
</dbReference>
<dbReference type="PANTHER" id="PTHR13302:SF8">
    <property type="entry name" value="CONSERVED OLIGOMERIC GOLGI COMPLEX SUBUNIT 3"/>
    <property type="match status" value="1"/>
</dbReference>
<comment type="similarity">
    <text evidence="2">Belongs to the COG3 family.</text>
</comment>
<dbReference type="AlphaFoldDB" id="A0A8J6GQM9"/>
<feature type="coiled-coil region" evidence="9">
    <location>
        <begin position="141"/>
        <end position="196"/>
    </location>
</feature>
<feature type="domain" description="Conserved oligomeric Golgi complex subunit 3 N-terminal" evidence="10">
    <location>
        <begin position="209"/>
        <end position="241"/>
    </location>
</feature>
<evidence type="ECO:0000256" key="7">
    <source>
        <dbReference type="ARBA" id="ARBA00023136"/>
    </source>
</evidence>
<evidence type="ECO:0000256" key="4">
    <source>
        <dbReference type="ARBA" id="ARBA00022448"/>
    </source>
</evidence>
<evidence type="ECO:0000313" key="12">
    <source>
        <dbReference type="EMBL" id="KAH0518486.1"/>
    </source>
</evidence>
<dbReference type="GO" id="GO:0007030">
    <property type="term" value="P:Golgi organization"/>
    <property type="evidence" value="ECO:0007669"/>
    <property type="project" value="TreeGrafter"/>
</dbReference>
<keyword evidence="6" id="KW-0333">Golgi apparatus</keyword>
<dbReference type="InterPro" id="IPR007265">
    <property type="entry name" value="COG_su3"/>
</dbReference>
<dbReference type="InterPro" id="IPR048685">
    <property type="entry name" value="COG3_C"/>
</dbReference>
<evidence type="ECO:0000256" key="1">
    <source>
        <dbReference type="ARBA" id="ARBA00004395"/>
    </source>
</evidence>
<sequence>MAEAALLLLPESAAERDVREKLSLWDWRPDSVAPLTDRQTDSVLELKAAVENLPVPAELPIEDICSLASQSLPIELTAVVPESTEDILLKGFASLEMKEERIETAQQFFSWFAKLQTQMDQDEGTKYRQMRDYLSGFQEQCDAILNDVNSALQHLESLQKQYLFVSNKTGTLHEACEQLLKEQSELADLAEHIQQKLSYFNELETINTPNFKDYPVYLLKFKQCLSKALHLMKTYTVNTLQTLTTQLLKRDPSSVPNAENAFTLFYVKFRAAAPKVRALIEQIEQRSEKIPEYQHLLNDIHQCYLDQRELLLGPSIACTVAELTSQNNRDHCALVRSGCAFMVHVCQDEHQLYNEFFTKPTAKLE</sequence>
<dbReference type="InterPro" id="IPR048320">
    <property type="entry name" value="COG3_N"/>
</dbReference>
<proteinExistence type="inferred from homology"/>
<keyword evidence="5" id="KW-0653">Protein transport</keyword>
<dbReference type="GO" id="GO:0000139">
    <property type="term" value="C:Golgi membrane"/>
    <property type="evidence" value="ECO:0007669"/>
    <property type="project" value="UniProtKB-SubCell"/>
</dbReference>
<evidence type="ECO:0000313" key="13">
    <source>
        <dbReference type="Proteomes" id="UP000710432"/>
    </source>
</evidence>
<accession>A0A8J6GQM9</accession>
<dbReference type="Pfam" id="PF04136">
    <property type="entry name" value="COG3_N"/>
    <property type="match status" value="2"/>
</dbReference>
<dbReference type="Pfam" id="PF20671">
    <property type="entry name" value="COG3_C"/>
    <property type="match status" value="1"/>
</dbReference>
<keyword evidence="4" id="KW-0813">Transport</keyword>
<evidence type="ECO:0000259" key="11">
    <source>
        <dbReference type="Pfam" id="PF20671"/>
    </source>
</evidence>
<comment type="caution">
    <text evidence="12">The sequence shown here is derived from an EMBL/GenBank/DDBJ whole genome shotgun (WGS) entry which is preliminary data.</text>
</comment>
<evidence type="ECO:0000256" key="8">
    <source>
        <dbReference type="ARBA" id="ARBA00031339"/>
    </source>
</evidence>
<gene>
    <name evidence="12" type="ORF">LTLLF_103050</name>
</gene>
<feature type="domain" description="Conserved oligomeric Golgi complex subunit 3 N-terminal" evidence="10">
    <location>
        <begin position="130"/>
        <end position="207"/>
    </location>
</feature>
<comment type="subcellular location">
    <subcellularLocation>
        <location evidence="1">Golgi apparatus membrane</location>
        <topology evidence="1">Peripheral membrane protein</topology>
    </subcellularLocation>
</comment>
<dbReference type="GO" id="GO:0006886">
    <property type="term" value="P:intracellular protein transport"/>
    <property type="evidence" value="ECO:0007669"/>
    <property type="project" value="InterPro"/>
</dbReference>
<dbReference type="Proteomes" id="UP000710432">
    <property type="component" value="Unassembled WGS sequence"/>
</dbReference>
<feature type="domain" description="Conserved oligomeric Golgi complex subunit 3 C-terminal" evidence="11">
    <location>
        <begin position="263"/>
        <end position="361"/>
    </location>
</feature>